<dbReference type="OrthoDB" id="290947at2"/>
<dbReference type="RefSeq" id="WP_114368356.1">
    <property type="nucleotide sequence ID" value="NZ_QPEX01000011.1"/>
</dbReference>
<gene>
    <name evidence="2" type="ORF">DTL42_08935</name>
</gene>
<proteinExistence type="predicted"/>
<accession>A0A368KVM2</accession>
<feature type="region of interest" description="Disordered" evidence="1">
    <location>
        <begin position="56"/>
        <end position="83"/>
    </location>
</feature>
<feature type="compositionally biased region" description="Basic and acidic residues" evidence="1">
    <location>
        <begin position="60"/>
        <end position="70"/>
    </location>
</feature>
<feature type="compositionally biased region" description="Low complexity" evidence="1">
    <location>
        <begin position="71"/>
        <end position="83"/>
    </location>
</feature>
<evidence type="ECO:0000313" key="3">
    <source>
        <dbReference type="Proteomes" id="UP000253562"/>
    </source>
</evidence>
<protein>
    <submittedName>
        <fullName evidence="2">Uncharacterized protein</fullName>
    </submittedName>
</protein>
<evidence type="ECO:0000313" key="2">
    <source>
        <dbReference type="EMBL" id="RCS52932.1"/>
    </source>
</evidence>
<evidence type="ECO:0000256" key="1">
    <source>
        <dbReference type="SAM" id="MobiDB-lite"/>
    </source>
</evidence>
<dbReference type="Proteomes" id="UP000253562">
    <property type="component" value="Unassembled WGS sequence"/>
</dbReference>
<dbReference type="EMBL" id="QPEX01000011">
    <property type="protein sequence ID" value="RCS52932.1"/>
    <property type="molecule type" value="Genomic_DNA"/>
</dbReference>
<dbReference type="AlphaFoldDB" id="A0A368KVM2"/>
<organism evidence="2 3">
    <name type="scientific">Bremerella cremea</name>
    <dbReference type="NCBI Taxonomy" id="1031537"/>
    <lineage>
        <taxon>Bacteria</taxon>
        <taxon>Pseudomonadati</taxon>
        <taxon>Planctomycetota</taxon>
        <taxon>Planctomycetia</taxon>
        <taxon>Pirellulales</taxon>
        <taxon>Pirellulaceae</taxon>
        <taxon>Bremerella</taxon>
    </lineage>
</organism>
<name>A0A368KVM2_9BACT</name>
<sequence length="83" mass="8649">MKLVTLLSSIIVLWCLLGAIVLGPGILVYPATWCAVAGVMYGIHKFLGLGKAPLATEGNSRSDSDDHHSSSDLPSSSPTAIAR</sequence>
<comment type="caution">
    <text evidence="2">The sequence shown here is derived from an EMBL/GenBank/DDBJ whole genome shotgun (WGS) entry which is preliminary data.</text>
</comment>
<reference evidence="2 3" key="1">
    <citation type="submission" date="2018-07" db="EMBL/GenBank/DDBJ databases">
        <title>Comparative genomes isolates from brazilian mangrove.</title>
        <authorList>
            <person name="De Araujo J.E."/>
            <person name="Taketani R.G."/>
            <person name="Silva M.C.P."/>
            <person name="Lourenco M.V."/>
            <person name="Oliveira V.M."/>
            <person name="Andreote F.D."/>
        </authorList>
    </citation>
    <scope>NUCLEOTIDE SEQUENCE [LARGE SCALE GENOMIC DNA]</scope>
    <source>
        <strain evidence="2 3">HEX PRIS-MGV</strain>
    </source>
</reference>